<dbReference type="Pfam" id="PF02894">
    <property type="entry name" value="GFO_IDH_MocA_C"/>
    <property type="match status" value="1"/>
</dbReference>
<accession>A0A516PYC2</accession>
<evidence type="ECO:0000313" key="5">
    <source>
        <dbReference type="EMBL" id="QDP96179.1"/>
    </source>
</evidence>
<feature type="compositionally biased region" description="Basic and acidic residues" evidence="2">
    <location>
        <begin position="1"/>
        <end position="18"/>
    </location>
</feature>
<evidence type="ECO:0000256" key="2">
    <source>
        <dbReference type="SAM" id="MobiDB-lite"/>
    </source>
</evidence>
<evidence type="ECO:0000259" key="3">
    <source>
        <dbReference type="Pfam" id="PF01408"/>
    </source>
</evidence>
<dbReference type="SUPFAM" id="SSF51735">
    <property type="entry name" value="NAD(P)-binding Rossmann-fold domains"/>
    <property type="match status" value="1"/>
</dbReference>
<dbReference type="InterPro" id="IPR036291">
    <property type="entry name" value="NAD(P)-bd_dom_sf"/>
</dbReference>
<dbReference type="PANTHER" id="PTHR43377:SF2">
    <property type="entry name" value="BINDING ROSSMANN FOLD OXIDOREDUCTASE, PUTATIVE (AFU_ORTHOLOGUE AFUA_4G00560)-RELATED"/>
    <property type="match status" value="1"/>
</dbReference>
<dbReference type="Proteomes" id="UP000319263">
    <property type="component" value="Chromosome"/>
</dbReference>
<dbReference type="Pfam" id="PF01408">
    <property type="entry name" value="GFO_IDH_MocA"/>
    <property type="match status" value="1"/>
</dbReference>
<dbReference type="InterPro" id="IPR051450">
    <property type="entry name" value="Gfo/Idh/MocA_Oxidoreductases"/>
</dbReference>
<feature type="domain" description="Gfo/Idh/MocA-like oxidoreductase N-terminal" evidence="3">
    <location>
        <begin position="27"/>
        <end position="156"/>
    </location>
</feature>
<proteinExistence type="inferred from homology"/>
<dbReference type="Gene3D" id="3.40.50.720">
    <property type="entry name" value="NAD(P)-binding Rossmann-like Domain"/>
    <property type="match status" value="1"/>
</dbReference>
<dbReference type="OrthoDB" id="103047at2"/>
<dbReference type="PANTHER" id="PTHR43377">
    <property type="entry name" value="BILIVERDIN REDUCTASE A"/>
    <property type="match status" value="1"/>
</dbReference>
<gene>
    <name evidence="5" type="ORF">FOE78_09925</name>
</gene>
<dbReference type="KEGG" id="mik:FOE78_09925"/>
<protein>
    <submittedName>
        <fullName evidence="5">Gfo/Idh/MocA family oxidoreductase</fullName>
    </submittedName>
</protein>
<dbReference type="Gene3D" id="3.30.360.10">
    <property type="entry name" value="Dihydrodipicolinate Reductase, domain 2"/>
    <property type="match status" value="1"/>
</dbReference>
<name>A0A516PYC2_9ACTN</name>
<feature type="domain" description="Gfo/Idh/MocA-like oxidoreductase C-terminal" evidence="4">
    <location>
        <begin position="168"/>
        <end position="453"/>
    </location>
</feature>
<organism evidence="5 6">
    <name type="scientific">Microlunatus elymi</name>
    <dbReference type="NCBI Taxonomy" id="2596828"/>
    <lineage>
        <taxon>Bacteria</taxon>
        <taxon>Bacillati</taxon>
        <taxon>Actinomycetota</taxon>
        <taxon>Actinomycetes</taxon>
        <taxon>Propionibacteriales</taxon>
        <taxon>Propionibacteriaceae</taxon>
        <taxon>Microlunatus</taxon>
    </lineage>
</organism>
<evidence type="ECO:0000313" key="6">
    <source>
        <dbReference type="Proteomes" id="UP000319263"/>
    </source>
</evidence>
<dbReference type="AlphaFoldDB" id="A0A516PYC2"/>
<dbReference type="EMBL" id="CP041692">
    <property type="protein sequence ID" value="QDP96179.1"/>
    <property type="molecule type" value="Genomic_DNA"/>
</dbReference>
<sequence length="464" mass="50921">MRRSTEPARERGPKRISEKGNPVSKRRYVVVGAGGRVQMYLSAITGDHAADAELVGLLDSNPGRVEYHLGRLADAGLDTSKIITGSGDDLEKVIADQQADRVIITSPDYTHADYIVRGLDAGVDVVVEKPLTINPESARRIVEAVERTGKQVVVTHNYRYSPRNSALKELIKSGRIGTPLSVTFEWVLDTAHGADYFRRWHRNKENSGGLLIHKASHHFDLVNWWIADVPQQVYARGGVRFYGDQNAPARALPDRAERGTHDGPHSPWELDLRTDEKLKALYYDNESYDGYRRDQDVFGPGVSTEDNLAVIVDYAGGPTLSYALNAHSPWEGYRVAVNGTEGRAELEVIERAAVLTDDDGNVIVDPSALPEDAGRHGGQKLTLQRHWQPAQEIEITEGAGGHGGGDVLLLKDVFQGPGDDPLERPSDYKDGLRSISVGMMGNESLATGRPVTLDDLKLGVDLSR</sequence>
<dbReference type="SUPFAM" id="SSF55347">
    <property type="entry name" value="Glyceraldehyde-3-phosphate dehydrogenase-like, C-terminal domain"/>
    <property type="match status" value="1"/>
</dbReference>
<comment type="similarity">
    <text evidence="1">Belongs to the Gfo/Idh/MocA family.</text>
</comment>
<dbReference type="InterPro" id="IPR004104">
    <property type="entry name" value="Gfo/Idh/MocA-like_OxRdtase_C"/>
</dbReference>
<dbReference type="InterPro" id="IPR000683">
    <property type="entry name" value="Gfo/Idh/MocA-like_OxRdtase_N"/>
</dbReference>
<dbReference type="GO" id="GO:0000166">
    <property type="term" value="F:nucleotide binding"/>
    <property type="evidence" value="ECO:0007669"/>
    <property type="project" value="InterPro"/>
</dbReference>
<feature type="region of interest" description="Disordered" evidence="2">
    <location>
        <begin position="1"/>
        <end position="21"/>
    </location>
</feature>
<reference evidence="5 6" key="1">
    <citation type="submission" date="2019-07" db="EMBL/GenBank/DDBJ databases">
        <title>Microlunatus dokdonensis sp. nov. isolated from the rhizospheric soil of the wild plant Elymus tsukushiensis.</title>
        <authorList>
            <person name="Ghim S.-Y."/>
            <person name="Hwang Y.-J."/>
            <person name="Son J.-S."/>
            <person name="Shin J.-H."/>
        </authorList>
    </citation>
    <scope>NUCLEOTIDE SEQUENCE [LARGE SCALE GENOMIC DNA]</scope>
    <source>
        <strain evidence="5 6">KUDC0627</strain>
    </source>
</reference>
<evidence type="ECO:0000256" key="1">
    <source>
        <dbReference type="ARBA" id="ARBA00010928"/>
    </source>
</evidence>
<evidence type="ECO:0000259" key="4">
    <source>
        <dbReference type="Pfam" id="PF02894"/>
    </source>
</evidence>
<keyword evidence="6" id="KW-1185">Reference proteome</keyword>